<dbReference type="InterPro" id="IPR019533">
    <property type="entry name" value="Peptidase_S26"/>
</dbReference>
<dbReference type="Pfam" id="PF10502">
    <property type="entry name" value="Peptidase_S26"/>
    <property type="match status" value="1"/>
</dbReference>
<comment type="caution">
    <text evidence="3">The sequence shown here is derived from an EMBL/GenBank/DDBJ whole genome shotgun (WGS) entry which is preliminary data.</text>
</comment>
<organism evidence="3">
    <name type="scientific">marine sediment metagenome</name>
    <dbReference type="NCBI Taxonomy" id="412755"/>
    <lineage>
        <taxon>unclassified sequences</taxon>
        <taxon>metagenomes</taxon>
        <taxon>ecological metagenomes</taxon>
    </lineage>
</organism>
<evidence type="ECO:0000259" key="2">
    <source>
        <dbReference type="Pfam" id="PF10502"/>
    </source>
</evidence>
<name>X0RXW1_9ZZZZ</name>
<feature type="non-terminal residue" evidence="3">
    <location>
        <position position="1"/>
    </location>
</feature>
<sequence>ANVDDQLLLWVDGDVVEFDDTTYDAEALYGSRDDIVPRSSSTEPGDLAPCRIAGRGAKFVVTGLRVYRDKYYIADENVAGPRQPITDYQRGAAPMAHLDHERGSHHTMPAFLSDPAAWRVFARRRFYDYELNDDQFFVLGDNSPASKDGRLWEPDHRHYVERKLMIGKALFVYWPHSWDRVPGLGIPLPFFPNFGDMRLVR</sequence>
<dbReference type="InterPro" id="IPR019758">
    <property type="entry name" value="Pept_S26A_signal_pept_1_CS"/>
</dbReference>
<gene>
    <name evidence="3" type="ORF">S01H1_15481</name>
</gene>
<evidence type="ECO:0000256" key="1">
    <source>
        <dbReference type="ARBA" id="ARBA00022801"/>
    </source>
</evidence>
<reference evidence="3" key="1">
    <citation type="journal article" date="2014" name="Front. Microbiol.">
        <title>High frequency of phylogenetically diverse reductive dehalogenase-homologous genes in deep subseafloor sedimentary metagenomes.</title>
        <authorList>
            <person name="Kawai M."/>
            <person name="Futagami T."/>
            <person name="Toyoda A."/>
            <person name="Takaki Y."/>
            <person name="Nishi S."/>
            <person name="Hori S."/>
            <person name="Arai W."/>
            <person name="Tsubouchi T."/>
            <person name="Morono Y."/>
            <person name="Uchiyama I."/>
            <person name="Ito T."/>
            <person name="Fujiyama A."/>
            <person name="Inagaki F."/>
            <person name="Takami H."/>
        </authorList>
    </citation>
    <scope>NUCLEOTIDE SEQUENCE</scope>
    <source>
        <strain evidence="3">Expedition CK06-06</strain>
    </source>
</reference>
<keyword evidence="1" id="KW-0378">Hydrolase</keyword>
<protein>
    <recommendedName>
        <fullName evidence="2">Peptidase S26 domain-containing protein</fullName>
    </recommendedName>
</protein>
<dbReference type="GO" id="GO:0004252">
    <property type="term" value="F:serine-type endopeptidase activity"/>
    <property type="evidence" value="ECO:0007669"/>
    <property type="project" value="InterPro"/>
</dbReference>
<dbReference type="SUPFAM" id="SSF51306">
    <property type="entry name" value="LexA/Signal peptidase"/>
    <property type="match status" value="1"/>
</dbReference>
<dbReference type="PROSITE" id="PS00761">
    <property type="entry name" value="SPASE_I_3"/>
    <property type="match status" value="1"/>
</dbReference>
<dbReference type="Gene3D" id="2.10.109.10">
    <property type="entry name" value="Umud Fragment, subunit A"/>
    <property type="match status" value="1"/>
</dbReference>
<evidence type="ECO:0000313" key="3">
    <source>
        <dbReference type="EMBL" id="GAF73659.1"/>
    </source>
</evidence>
<dbReference type="InterPro" id="IPR036286">
    <property type="entry name" value="LexA/Signal_pep-like_sf"/>
</dbReference>
<dbReference type="GO" id="GO:0006465">
    <property type="term" value="P:signal peptide processing"/>
    <property type="evidence" value="ECO:0007669"/>
    <property type="project" value="InterPro"/>
</dbReference>
<proteinExistence type="predicted"/>
<dbReference type="GO" id="GO:0016020">
    <property type="term" value="C:membrane"/>
    <property type="evidence" value="ECO:0007669"/>
    <property type="project" value="InterPro"/>
</dbReference>
<dbReference type="EMBL" id="BARS01008080">
    <property type="protein sequence ID" value="GAF73659.1"/>
    <property type="molecule type" value="Genomic_DNA"/>
</dbReference>
<accession>X0RXW1</accession>
<dbReference type="AlphaFoldDB" id="X0RXW1"/>
<feature type="domain" description="Peptidase S26" evidence="2">
    <location>
        <begin position="69"/>
        <end position="174"/>
    </location>
</feature>